<accession>A0A834XFL7</accession>
<evidence type="ECO:0000256" key="2">
    <source>
        <dbReference type="ARBA" id="ARBA00005466"/>
    </source>
</evidence>
<dbReference type="GO" id="GO:0016491">
    <property type="term" value="F:oxidoreductase activity"/>
    <property type="evidence" value="ECO:0007669"/>
    <property type="project" value="InterPro"/>
</dbReference>
<name>A0A834XFL7_9FABA</name>
<evidence type="ECO:0000259" key="7">
    <source>
        <dbReference type="PROSITE" id="PS51387"/>
    </source>
</evidence>
<feature type="domain" description="FAD-binding PCMH-type" evidence="7">
    <location>
        <begin position="154"/>
        <end position="328"/>
    </location>
</feature>
<dbReference type="Gene3D" id="3.30.465.10">
    <property type="match status" value="2"/>
</dbReference>
<dbReference type="Proteomes" id="UP000634136">
    <property type="component" value="Unassembled WGS sequence"/>
</dbReference>
<comment type="similarity">
    <text evidence="2">Belongs to the oxygen-dependent FAD-linked oxidoreductase family.</text>
</comment>
<gene>
    <name evidence="8" type="ORF">G2W53_004651</name>
</gene>
<dbReference type="Pfam" id="PF14244">
    <property type="entry name" value="Retrotran_gag_3"/>
    <property type="match status" value="1"/>
</dbReference>
<keyword evidence="5" id="KW-0274">FAD</keyword>
<proteinExistence type="inferred from homology"/>
<dbReference type="SUPFAM" id="SSF56176">
    <property type="entry name" value="FAD-binding/transporter-associated domain-like"/>
    <property type="match status" value="1"/>
</dbReference>
<evidence type="ECO:0000313" key="9">
    <source>
        <dbReference type="Proteomes" id="UP000634136"/>
    </source>
</evidence>
<keyword evidence="6" id="KW-0325">Glycoprotein</keyword>
<evidence type="ECO:0000256" key="1">
    <source>
        <dbReference type="ARBA" id="ARBA00001974"/>
    </source>
</evidence>
<organism evidence="8 9">
    <name type="scientific">Senna tora</name>
    <dbReference type="NCBI Taxonomy" id="362788"/>
    <lineage>
        <taxon>Eukaryota</taxon>
        <taxon>Viridiplantae</taxon>
        <taxon>Streptophyta</taxon>
        <taxon>Embryophyta</taxon>
        <taxon>Tracheophyta</taxon>
        <taxon>Spermatophyta</taxon>
        <taxon>Magnoliopsida</taxon>
        <taxon>eudicotyledons</taxon>
        <taxon>Gunneridae</taxon>
        <taxon>Pentapetalae</taxon>
        <taxon>rosids</taxon>
        <taxon>fabids</taxon>
        <taxon>Fabales</taxon>
        <taxon>Fabaceae</taxon>
        <taxon>Caesalpinioideae</taxon>
        <taxon>Cassia clade</taxon>
        <taxon>Senna</taxon>
    </lineage>
</organism>
<evidence type="ECO:0000313" key="8">
    <source>
        <dbReference type="EMBL" id="KAF7842353.1"/>
    </source>
</evidence>
<dbReference type="EMBL" id="JAAIUW010000002">
    <property type="protein sequence ID" value="KAF7842353.1"/>
    <property type="molecule type" value="Genomic_DNA"/>
</dbReference>
<dbReference type="AlphaFoldDB" id="A0A834XFL7"/>
<dbReference type="Gene3D" id="3.30.43.10">
    <property type="entry name" value="Uridine Diphospho-n-acetylenolpyruvylglucosamine Reductase, domain 2"/>
    <property type="match status" value="1"/>
</dbReference>
<keyword evidence="4" id="KW-0732">Signal</keyword>
<evidence type="ECO:0000256" key="5">
    <source>
        <dbReference type="ARBA" id="ARBA00022827"/>
    </source>
</evidence>
<dbReference type="InterPro" id="IPR012951">
    <property type="entry name" value="BBE"/>
</dbReference>
<comment type="caution">
    <text evidence="8">The sequence shown here is derived from an EMBL/GenBank/DDBJ whole genome shotgun (WGS) entry which is preliminary data.</text>
</comment>
<dbReference type="InterPro" id="IPR036318">
    <property type="entry name" value="FAD-bd_PCMH-like_sf"/>
</dbReference>
<dbReference type="Pfam" id="PF08031">
    <property type="entry name" value="BBE"/>
    <property type="match status" value="1"/>
</dbReference>
<dbReference type="OrthoDB" id="407275at2759"/>
<reference evidence="8" key="1">
    <citation type="submission" date="2020-09" db="EMBL/GenBank/DDBJ databases">
        <title>Genome-Enabled Discovery of Anthraquinone Biosynthesis in Senna tora.</title>
        <authorList>
            <person name="Kang S.-H."/>
            <person name="Pandey R.P."/>
            <person name="Lee C.-M."/>
            <person name="Sim J.-S."/>
            <person name="Jeong J.-T."/>
            <person name="Choi B.-S."/>
            <person name="Jung M."/>
            <person name="Ginzburg D."/>
            <person name="Zhao K."/>
            <person name="Won S.Y."/>
            <person name="Oh T.-J."/>
            <person name="Yu Y."/>
            <person name="Kim N.-H."/>
            <person name="Lee O.R."/>
            <person name="Lee T.-H."/>
            <person name="Bashyal P."/>
            <person name="Kim T.-S."/>
            <person name="Lee W.-H."/>
            <person name="Kawkins C."/>
            <person name="Kim C.-K."/>
            <person name="Kim J.S."/>
            <person name="Ahn B.O."/>
            <person name="Rhee S.Y."/>
            <person name="Sohng J.K."/>
        </authorList>
    </citation>
    <scope>NUCLEOTIDE SEQUENCE</scope>
    <source>
        <tissue evidence="8">Leaf</tissue>
    </source>
</reference>
<dbReference type="PANTHER" id="PTHR32448">
    <property type="entry name" value="OS08G0158400 PROTEIN"/>
    <property type="match status" value="1"/>
</dbReference>
<keyword evidence="3" id="KW-0285">Flavoprotein</keyword>
<comment type="cofactor">
    <cofactor evidence="1">
        <name>FAD</name>
        <dbReference type="ChEBI" id="CHEBI:57692"/>
    </cofactor>
</comment>
<sequence>MAKETGSTSTKADDGAWQLYNSDQPGMTLVASQLTGGNYLSWSLAVKIALEAKDKLEFVDGTIKLPLDATEFKKWKKNDSMVKSWLTNSLSKEIAESFTYCNTSKMLWDEIQERYSASNGPKFYQIQRELVSQMQGNEIVTGYYVKMHRFASNTTRKPLLILTPLHISHIRAAIRCSRRHGLEIRTRSGGHDYEGLSYVSHVPFIVLDLINLKSIDVDEEDGVAWVQAGATIGEVYYKIAEKSKTLGFPGGVCPTTGVGGHFSGGGYGFLMRKYGLAADNIIDARVIDVKGRVLERESMGEDLFWAIRGGGGASFGVVVAWKIRSDQSNSLFYKAKSDFVRQPLSETELKGIWQMFYEEEAEFARVEFSPYGGRMDEISEFETPFPHRKGNLYKIQYLVYWVEEGDEAEKRHIDWIRRLYSYMTPFVSKSPRAAYLNYRDLDLGVNNVKNGFTSYEEASVWGVKYFKNNFNRLVQVKTKVDPLNFFKNEQSIPSLISNSKNGGN</sequence>
<protein>
    <submittedName>
        <fullName evidence="8">Cannabidiolic acid synthase-like 1</fullName>
    </submittedName>
</protein>
<keyword evidence="9" id="KW-1185">Reference proteome</keyword>
<evidence type="ECO:0000256" key="4">
    <source>
        <dbReference type="ARBA" id="ARBA00022729"/>
    </source>
</evidence>
<dbReference type="GO" id="GO:0071949">
    <property type="term" value="F:FAD binding"/>
    <property type="evidence" value="ECO:0007669"/>
    <property type="project" value="InterPro"/>
</dbReference>
<dbReference type="Pfam" id="PF01565">
    <property type="entry name" value="FAD_binding_4"/>
    <property type="match status" value="1"/>
</dbReference>
<evidence type="ECO:0000256" key="3">
    <source>
        <dbReference type="ARBA" id="ARBA00022630"/>
    </source>
</evidence>
<dbReference type="InterPro" id="IPR016166">
    <property type="entry name" value="FAD-bd_PCMH"/>
</dbReference>
<dbReference type="InterPro" id="IPR016167">
    <property type="entry name" value="FAD-bd_PCMH_sub1"/>
</dbReference>
<evidence type="ECO:0000256" key="6">
    <source>
        <dbReference type="ARBA" id="ARBA00023180"/>
    </source>
</evidence>
<dbReference type="InterPro" id="IPR006094">
    <property type="entry name" value="Oxid_FAD_bind_N"/>
</dbReference>
<dbReference type="InterPro" id="IPR016169">
    <property type="entry name" value="FAD-bd_PCMH_sub2"/>
</dbReference>
<dbReference type="InterPro" id="IPR029472">
    <property type="entry name" value="Copia-like_N"/>
</dbReference>
<dbReference type="PROSITE" id="PS51387">
    <property type="entry name" value="FAD_PCMH"/>
    <property type="match status" value="1"/>
</dbReference>